<evidence type="ECO:0000256" key="4">
    <source>
        <dbReference type="ARBA" id="ARBA00022989"/>
    </source>
</evidence>
<proteinExistence type="predicted"/>
<dbReference type="AlphaFoldDB" id="A0A840QJU7"/>
<evidence type="ECO:0000256" key="6">
    <source>
        <dbReference type="SAM" id="Phobius"/>
    </source>
</evidence>
<protein>
    <submittedName>
        <fullName evidence="7">Putative copper resistance protein D</fullName>
    </submittedName>
</protein>
<dbReference type="Proteomes" id="UP000584374">
    <property type="component" value="Unassembled WGS sequence"/>
</dbReference>
<dbReference type="RefSeq" id="WP_184731906.1">
    <property type="nucleotide sequence ID" value="NZ_JACHIW010000002.1"/>
</dbReference>
<feature type="transmembrane region" description="Helical" evidence="6">
    <location>
        <begin position="237"/>
        <end position="258"/>
    </location>
</feature>
<reference evidence="7 8" key="1">
    <citation type="submission" date="2020-08" db="EMBL/GenBank/DDBJ databases">
        <title>Sequencing the genomes of 1000 actinobacteria strains.</title>
        <authorList>
            <person name="Klenk H.-P."/>
        </authorList>
    </citation>
    <scope>NUCLEOTIDE SEQUENCE [LARGE SCALE GENOMIC DNA]</scope>
    <source>
        <strain evidence="7 8">DSM 45584</strain>
    </source>
</reference>
<sequence>MSAIEPLTWHTLVSAWTMPSLAAVLLPAGAAWYAWGAMRVERWPKQRTAAFVAGLAVIALAVGSSVNTYSGVLFSMHMAQHLLLIMVAPTLIIFGRPLDLAGRATTGRVRHVVTRTVRGRGLAMASHPVVAFLCYAAVVAGTHLTSFQQDALTSPWVHAGEEALYFISGYLLLLPVIGHEPIRRPLPHFIRLTLLLISMVVDTVVGLTLLMTTFEPFPAYAATGRTWGPGLIEDLHWGGAAMWIGGDVLMLALVAIVIGRWVNSPGGGADLGPWLESARRCALAGTGDQASTYLASREDIDEDDEALRAYNAMLARLAADDARQRRSP</sequence>
<evidence type="ECO:0000256" key="2">
    <source>
        <dbReference type="ARBA" id="ARBA00022475"/>
    </source>
</evidence>
<keyword evidence="8" id="KW-1185">Reference proteome</keyword>
<keyword evidence="4 6" id="KW-1133">Transmembrane helix</keyword>
<evidence type="ECO:0000256" key="3">
    <source>
        <dbReference type="ARBA" id="ARBA00022692"/>
    </source>
</evidence>
<feature type="transmembrane region" description="Helical" evidence="6">
    <location>
        <begin position="163"/>
        <end position="182"/>
    </location>
</feature>
<keyword evidence="5 6" id="KW-0472">Membrane</keyword>
<evidence type="ECO:0000313" key="8">
    <source>
        <dbReference type="Proteomes" id="UP000584374"/>
    </source>
</evidence>
<keyword evidence="3 6" id="KW-0812">Transmembrane</keyword>
<evidence type="ECO:0000256" key="5">
    <source>
        <dbReference type="ARBA" id="ARBA00023136"/>
    </source>
</evidence>
<accession>A0A840QJU7</accession>
<name>A0A840QJU7_9PSEU</name>
<dbReference type="EMBL" id="JACHIW010000002">
    <property type="protein sequence ID" value="MBB5159479.1"/>
    <property type="molecule type" value="Genomic_DNA"/>
</dbReference>
<dbReference type="GO" id="GO:0005886">
    <property type="term" value="C:plasma membrane"/>
    <property type="evidence" value="ECO:0007669"/>
    <property type="project" value="UniProtKB-SubCell"/>
</dbReference>
<feature type="transmembrane region" description="Helical" evidence="6">
    <location>
        <begin position="16"/>
        <end position="36"/>
    </location>
</feature>
<gene>
    <name evidence="7" type="ORF">BJ970_007078</name>
</gene>
<evidence type="ECO:0000313" key="7">
    <source>
        <dbReference type="EMBL" id="MBB5159479.1"/>
    </source>
</evidence>
<feature type="transmembrane region" description="Helical" evidence="6">
    <location>
        <begin position="122"/>
        <end position="143"/>
    </location>
</feature>
<dbReference type="Pfam" id="PF09678">
    <property type="entry name" value="Caa3_CtaG"/>
    <property type="match status" value="1"/>
</dbReference>
<evidence type="ECO:0000256" key="1">
    <source>
        <dbReference type="ARBA" id="ARBA00004651"/>
    </source>
</evidence>
<comment type="subcellular location">
    <subcellularLocation>
        <location evidence="1">Cell membrane</location>
        <topology evidence="1">Multi-pass membrane protein</topology>
    </subcellularLocation>
</comment>
<organism evidence="7 8">
    <name type="scientific">Saccharopolyspora phatthalungensis</name>
    <dbReference type="NCBI Taxonomy" id="664693"/>
    <lineage>
        <taxon>Bacteria</taxon>
        <taxon>Bacillati</taxon>
        <taxon>Actinomycetota</taxon>
        <taxon>Actinomycetes</taxon>
        <taxon>Pseudonocardiales</taxon>
        <taxon>Pseudonocardiaceae</taxon>
        <taxon>Saccharopolyspora</taxon>
    </lineage>
</organism>
<comment type="caution">
    <text evidence="7">The sequence shown here is derived from an EMBL/GenBank/DDBJ whole genome shotgun (WGS) entry which is preliminary data.</text>
</comment>
<feature type="transmembrane region" description="Helical" evidence="6">
    <location>
        <begin position="194"/>
        <end position="217"/>
    </location>
</feature>
<dbReference type="InterPro" id="IPR019108">
    <property type="entry name" value="Caa3_assmbl_CtaG-rel"/>
</dbReference>
<feature type="transmembrane region" description="Helical" evidence="6">
    <location>
        <begin position="48"/>
        <end position="66"/>
    </location>
</feature>
<keyword evidence="2" id="KW-1003">Cell membrane</keyword>
<feature type="transmembrane region" description="Helical" evidence="6">
    <location>
        <begin position="78"/>
        <end position="101"/>
    </location>
</feature>